<comment type="pathway">
    <text evidence="2">Protein modification; protein glycosylation.</text>
</comment>
<keyword evidence="5" id="KW-1015">Disulfide bond</keyword>
<feature type="transmembrane region" description="Helical" evidence="7">
    <location>
        <begin position="31"/>
        <end position="49"/>
    </location>
</feature>
<dbReference type="InterPro" id="IPR012341">
    <property type="entry name" value="6hp_glycosidase-like_sf"/>
</dbReference>
<gene>
    <name evidence="8" type="ORF">HGRIS_004167</name>
</gene>
<evidence type="ECO:0000256" key="5">
    <source>
        <dbReference type="ARBA" id="ARBA00023157"/>
    </source>
</evidence>
<evidence type="ECO:0000256" key="1">
    <source>
        <dbReference type="ARBA" id="ARBA00001913"/>
    </source>
</evidence>
<sequence>MLPPASVRKYSAGPLDMVWQCLHHRAYSRNLLSAVFFLVILGGLWYTLIPHSQRSFGDLFGSGKKVGISPEQVSDSEWARRAGEVRNAFLHAWNGYERYALPHDELMPLSDKPIDNFNGWGVTLFDALDTMLLMGLKEEFKRALPVVERANFSMEPGKYAPFFETTIRYTGGLLSAHALSQESILLQRAEDLAAKLDPIFKTKSGFPLYAVNTDTGSTKGTPMGTLAELASLQLEYTYLAKHTGKKEYWNRANAVIQALAQANLTRTGGMFPIRWNLTSGQPLDYHMSVGAQADSAHEYLLKQHLLTGKTDKKNLEMYLRTTTYIISNLLYISPRRHLLYVTDTPSSYAEPGRPTHTLEHLSCFLPGLFALGAHTLPLDDAASMGIHMKTLHDIAPLARSSWEKISTYNLTQLHMWVAEGLAQTCYTSYADQPTGLGPEEMLFLSPGKDADQGTLWIDVLERWRLSAPRTLPPGVGDKVPVVVTDEQRRQGSSKFRDYALKKPGYLLRPETIESLYILWRVTGNAKWRDRGWKIFQAIEKQTKTGSGYASLKTVEHLPPIKDDAMPSYFLAETLKYLYLLFSTEDPVSLDKWVFNTEAHPLPIFQWTPSEREAFGV</sequence>
<keyword evidence="7" id="KW-0472">Membrane</keyword>
<dbReference type="EC" id="3.2.1.-" evidence="6"/>
<evidence type="ECO:0000256" key="7">
    <source>
        <dbReference type="SAM" id="Phobius"/>
    </source>
</evidence>
<evidence type="ECO:0000256" key="3">
    <source>
        <dbReference type="ARBA" id="ARBA00007658"/>
    </source>
</evidence>
<dbReference type="InterPro" id="IPR050749">
    <property type="entry name" value="Glycosyl_Hydrolase_47"/>
</dbReference>
<evidence type="ECO:0000256" key="4">
    <source>
        <dbReference type="ARBA" id="ARBA00022801"/>
    </source>
</evidence>
<dbReference type="EMBL" id="JASNQZ010000007">
    <property type="protein sequence ID" value="KAL0955277.1"/>
    <property type="molecule type" value="Genomic_DNA"/>
</dbReference>
<evidence type="ECO:0000256" key="2">
    <source>
        <dbReference type="ARBA" id="ARBA00004922"/>
    </source>
</evidence>
<dbReference type="PRINTS" id="PR00747">
    <property type="entry name" value="GLYHDRLASE47"/>
</dbReference>
<protein>
    <recommendedName>
        <fullName evidence="6">alpha-1,2-Mannosidase</fullName>
        <ecNumber evidence="6">3.2.1.-</ecNumber>
    </recommendedName>
</protein>
<dbReference type="Pfam" id="PF01532">
    <property type="entry name" value="Glyco_hydro_47"/>
    <property type="match status" value="1"/>
</dbReference>
<dbReference type="Gene3D" id="1.50.10.10">
    <property type="match status" value="1"/>
</dbReference>
<keyword evidence="7" id="KW-1133">Transmembrane helix</keyword>
<evidence type="ECO:0000313" key="9">
    <source>
        <dbReference type="Proteomes" id="UP001556367"/>
    </source>
</evidence>
<keyword evidence="7" id="KW-0812">Transmembrane</keyword>
<keyword evidence="6" id="KW-0326">Glycosidase</keyword>
<name>A0ABR3JIP5_9AGAR</name>
<keyword evidence="4 6" id="KW-0378">Hydrolase</keyword>
<dbReference type="Proteomes" id="UP001556367">
    <property type="component" value="Unassembled WGS sequence"/>
</dbReference>
<comment type="cofactor">
    <cofactor evidence="1">
        <name>Ca(2+)</name>
        <dbReference type="ChEBI" id="CHEBI:29108"/>
    </cofactor>
</comment>
<evidence type="ECO:0000256" key="6">
    <source>
        <dbReference type="RuleBase" id="RU361193"/>
    </source>
</evidence>
<accession>A0ABR3JIP5</accession>
<dbReference type="InterPro" id="IPR036026">
    <property type="entry name" value="Seven-hairpin_glycosidases"/>
</dbReference>
<dbReference type="SUPFAM" id="SSF48225">
    <property type="entry name" value="Seven-hairpin glycosidases"/>
    <property type="match status" value="1"/>
</dbReference>
<evidence type="ECO:0000313" key="8">
    <source>
        <dbReference type="EMBL" id="KAL0955277.1"/>
    </source>
</evidence>
<comment type="caution">
    <text evidence="8">The sequence shown here is derived from an EMBL/GenBank/DDBJ whole genome shotgun (WGS) entry which is preliminary data.</text>
</comment>
<keyword evidence="9" id="KW-1185">Reference proteome</keyword>
<proteinExistence type="inferred from homology"/>
<reference evidence="9" key="1">
    <citation type="submission" date="2024-06" db="EMBL/GenBank/DDBJ databases">
        <title>Multi-omics analyses provide insights into the biosynthesis of the anticancer antibiotic pleurotin in Hohenbuehelia grisea.</title>
        <authorList>
            <person name="Weaver J.A."/>
            <person name="Alberti F."/>
        </authorList>
    </citation>
    <scope>NUCLEOTIDE SEQUENCE [LARGE SCALE GENOMIC DNA]</scope>
    <source>
        <strain evidence="9">T-177</strain>
    </source>
</reference>
<comment type="similarity">
    <text evidence="3 6">Belongs to the glycosyl hydrolase 47 family.</text>
</comment>
<dbReference type="InterPro" id="IPR001382">
    <property type="entry name" value="Glyco_hydro_47"/>
</dbReference>
<organism evidence="8 9">
    <name type="scientific">Hohenbuehelia grisea</name>
    <dbReference type="NCBI Taxonomy" id="104357"/>
    <lineage>
        <taxon>Eukaryota</taxon>
        <taxon>Fungi</taxon>
        <taxon>Dikarya</taxon>
        <taxon>Basidiomycota</taxon>
        <taxon>Agaricomycotina</taxon>
        <taxon>Agaricomycetes</taxon>
        <taxon>Agaricomycetidae</taxon>
        <taxon>Agaricales</taxon>
        <taxon>Pleurotineae</taxon>
        <taxon>Pleurotaceae</taxon>
        <taxon>Hohenbuehelia</taxon>
    </lineage>
</organism>
<dbReference type="PANTHER" id="PTHR11742">
    <property type="entry name" value="MANNOSYL-OLIGOSACCHARIDE ALPHA-1,2-MANNOSIDASE-RELATED"/>
    <property type="match status" value="1"/>
</dbReference>